<dbReference type="Pfam" id="PF09339">
    <property type="entry name" value="HTH_IclR"/>
    <property type="match status" value="1"/>
</dbReference>
<dbReference type="InterPro" id="IPR005471">
    <property type="entry name" value="Tscrpt_reg_IclR_N"/>
</dbReference>
<evidence type="ECO:0000256" key="5">
    <source>
        <dbReference type="ARBA" id="ARBA00058938"/>
    </source>
</evidence>
<evidence type="ECO:0000256" key="2">
    <source>
        <dbReference type="ARBA" id="ARBA00023015"/>
    </source>
</evidence>
<keyword evidence="2" id="KW-0805">Transcription regulation</keyword>
<accession>A0A4R5FSI9</accession>
<dbReference type="InterPro" id="IPR029016">
    <property type="entry name" value="GAF-like_dom_sf"/>
</dbReference>
<feature type="compositionally biased region" description="Basic residues" evidence="7">
    <location>
        <begin position="51"/>
        <end position="75"/>
    </location>
</feature>
<evidence type="ECO:0000313" key="10">
    <source>
        <dbReference type="EMBL" id="TDE56199.1"/>
    </source>
</evidence>
<dbReference type="SMART" id="SM00346">
    <property type="entry name" value="HTH_ICLR"/>
    <property type="match status" value="1"/>
</dbReference>
<keyword evidence="4" id="KW-0804">Transcription</keyword>
<evidence type="ECO:0000256" key="4">
    <source>
        <dbReference type="ARBA" id="ARBA00023163"/>
    </source>
</evidence>
<dbReference type="InterPro" id="IPR014757">
    <property type="entry name" value="Tscrpt_reg_IclR_C"/>
</dbReference>
<dbReference type="EMBL" id="SMLD01000022">
    <property type="protein sequence ID" value="TDE56199.1"/>
    <property type="molecule type" value="Genomic_DNA"/>
</dbReference>
<dbReference type="PANTHER" id="PTHR30136">
    <property type="entry name" value="HELIX-TURN-HELIX TRANSCRIPTIONAL REGULATOR, ICLR FAMILY"/>
    <property type="match status" value="1"/>
</dbReference>
<sequence length="342" mass="37081">MAGCSPEYAFLFCPCWLCTCGCGEELSRASPSGRGSDRGAANDAECGTKPARSRRSPRPLPVRRRSPPAKPRCHNHSSLLRGSNMNESVRKAADILSTLADVGRDASAREIGVLLDLPKSTVQRLLQALEQSGLVRQDAASRRYGLGPKTLTLGMSYLDRIDVRSQALPHMMRLRDDLDETIALAVRVGHSRVYVEQVESRSGLKAKAEVGRPYPLWAGAAGRVLLASLPREELIRFTLDVGDAAFTHVTPPTLNGLLAQIEETRRRGYAWAFEEAMRGVHTVAAPIPISMSEVAALSVSGPSTWFDESRMKDATGPLMDAARAISSSMGYTNPLPSAGKRE</sequence>
<dbReference type="CDD" id="cd00090">
    <property type="entry name" value="HTH_ARSR"/>
    <property type="match status" value="1"/>
</dbReference>
<keyword evidence="11" id="KW-1185">Reference proteome</keyword>
<dbReference type="AlphaFoldDB" id="A0A4R5FSI9"/>
<dbReference type="Gene3D" id="1.10.10.10">
    <property type="entry name" value="Winged helix-like DNA-binding domain superfamily/Winged helix DNA-binding domain"/>
    <property type="match status" value="1"/>
</dbReference>
<gene>
    <name evidence="10" type="ORF">E1295_11595</name>
</gene>
<evidence type="ECO:0000259" key="9">
    <source>
        <dbReference type="PROSITE" id="PS51078"/>
    </source>
</evidence>
<dbReference type="PROSITE" id="PS51077">
    <property type="entry name" value="HTH_ICLR"/>
    <property type="match status" value="1"/>
</dbReference>
<feature type="region of interest" description="Disordered" evidence="7">
    <location>
        <begin position="30"/>
        <end position="81"/>
    </location>
</feature>
<evidence type="ECO:0000256" key="1">
    <source>
        <dbReference type="ARBA" id="ARBA00022798"/>
    </source>
</evidence>
<evidence type="ECO:0000256" key="3">
    <source>
        <dbReference type="ARBA" id="ARBA00023125"/>
    </source>
</evidence>
<dbReference type="GO" id="GO:0045892">
    <property type="term" value="P:negative regulation of DNA-templated transcription"/>
    <property type="evidence" value="ECO:0007669"/>
    <property type="project" value="TreeGrafter"/>
</dbReference>
<dbReference type="InterPro" id="IPR036390">
    <property type="entry name" value="WH_DNA-bd_sf"/>
</dbReference>
<protein>
    <recommendedName>
        <fullName evidence="6">Glycerol operon regulatory protein</fullName>
    </recommendedName>
</protein>
<organism evidence="10 11">
    <name type="scientific">Nonomuraea mesophila</name>
    <dbReference type="NCBI Taxonomy" id="2530382"/>
    <lineage>
        <taxon>Bacteria</taxon>
        <taxon>Bacillati</taxon>
        <taxon>Actinomycetota</taxon>
        <taxon>Actinomycetes</taxon>
        <taxon>Streptosporangiales</taxon>
        <taxon>Streptosporangiaceae</taxon>
        <taxon>Nonomuraea</taxon>
    </lineage>
</organism>
<feature type="domain" description="IclR-ED" evidence="9">
    <location>
        <begin position="149"/>
        <end position="331"/>
    </location>
</feature>
<dbReference type="InterPro" id="IPR036388">
    <property type="entry name" value="WH-like_DNA-bd_sf"/>
</dbReference>
<comment type="function">
    <text evidence="5">May be an activator protein for the gylABX operon.</text>
</comment>
<dbReference type="FunFam" id="1.10.10.10:FF:000056">
    <property type="entry name" value="IclR family transcriptional regulator"/>
    <property type="match status" value="1"/>
</dbReference>
<dbReference type="PROSITE" id="PS51078">
    <property type="entry name" value="ICLR_ED"/>
    <property type="match status" value="1"/>
</dbReference>
<comment type="caution">
    <text evidence="10">The sequence shown here is derived from an EMBL/GenBank/DDBJ whole genome shotgun (WGS) entry which is preliminary data.</text>
</comment>
<dbReference type="GO" id="GO:0003677">
    <property type="term" value="F:DNA binding"/>
    <property type="evidence" value="ECO:0007669"/>
    <property type="project" value="UniProtKB-KW"/>
</dbReference>
<dbReference type="SUPFAM" id="SSF55781">
    <property type="entry name" value="GAF domain-like"/>
    <property type="match status" value="1"/>
</dbReference>
<dbReference type="SUPFAM" id="SSF46785">
    <property type="entry name" value="Winged helix' DNA-binding domain"/>
    <property type="match status" value="1"/>
</dbReference>
<evidence type="ECO:0000313" key="11">
    <source>
        <dbReference type="Proteomes" id="UP000295136"/>
    </source>
</evidence>
<dbReference type="InterPro" id="IPR050707">
    <property type="entry name" value="HTH_MetabolicPath_Reg"/>
</dbReference>
<evidence type="ECO:0000256" key="6">
    <source>
        <dbReference type="ARBA" id="ARBA00070406"/>
    </source>
</evidence>
<dbReference type="GO" id="GO:0003700">
    <property type="term" value="F:DNA-binding transcription factor activity"/>
    <property type="evidence" value="ECO:0007669"/>
    <property type="project" value="TreeGrafter"/>
</dbReference>
<dbReference type="Proteomes" id="UP000295136">
    <property type="component" value="Unassembled WGS sequence"/>
</dbReference>
<feature type="domain" description="HTH iclR-type" evidence="8">
    <location>
        <begin position="86"/>
        <end position="148"/>
    </location>
</feature>
<dbReference type="Gene3D" id="3.30.450.40">
    <property type="match status" value="1"/>
</dbReference>
<keyword evidence="1" id="KW-0319">Glycerol metabolism</keyword>
<reference evidence="10 11" key="1">
    <citation type="submission" date="2019-03" db="EMBL/GenBank/DDBJ databases">
        <title>Draft genome sequences of novel Actinobacteria.</title>
        <authorList>
            <person name="Sahin N."/>
            <person name="Ay H."/>
            <person name="Saygin H."/>
        </authorList>
    </citation>
    <scope>NUCLEOTIDE SEQUENCE [LARGE SCALE GENOMIC DNA]</scope>
    <source>
        <strain evidence="10 11">6K102</strain>
    </source>
</reference>
<dbReference type="PANTHER" id="PTHR30136:SF24">
    <property type="entry name" value="HTH-TYPE TRANSCRIPTIONAL REPRESSOR ALLR"/>
    <property type="match status" value="1"/>
</dbReference>
<name>A0A4R5FSI9_9ACTN</name>
<keyword evidence="3" id="KW-0238">DNA-binding</keyword>
<evidence type="ECO:0000259" key="8">
    <source>
        <dbReference type="PROSITE" id="PS51077"/>
    </source>
</evidence>
<proteinExistence type="predicted"/>
<dbReference type="InterPro" id="IPR011991">
    <property type="entry name" value="ArsR-like_HTH"/>
</dbReference>
<dbReference type="Pfam" id="PF01614">
    <property type="entry name" value="IclR_C"/>
    <property type="match status" value="1"/>
</dbReference>
<dbReference type="GO" id="GO:0006071">
    <property type="term" value="P:glycerol metabolic process"/>
    <property type="evidence" value="ECO:0007669"/>
    <property type="project" value="UniProtKB-KW"/>
</dbReference>
<evidence type="ECO:0000256" key="7">
    <source>
        <dbReference type="SAM" id="MobiDB-lite"/>
    </source>
</evidence>